<protein>
    <recommendedName>
        <fullName evidence="11">Ig-like domain-containing protein</fullName>
    </recommendedName>
</protein>
<evidence type="ECO:0000256" key="5">
    <source>
        <dbReference type="ARBA" id="ARBA00023136"/>
    </source>
</evidence>
<feature type="transmembrane region" description="Helical" evidence="10">
    <location>
        <begin position="236"/>
        <end position="260"/>
    </location>
</feature>
<evidence type="ECO:0000256" key="3">
    <source>
        <dbReference type="ARBA" id="ARBA00022729"/>
    </source>
</evidence>
<comment type="subcellular location">
    <subcellularLocation>
        <location evidence="1">Membrane</location>
        <topology evidence="1">Single-pass membrane protein</topology>
    </subcellularLocation>
</comment>
<evidence type="ECO:0000256" key="4">
    <source>
        <dbReference type="ARBA" id="ARBA00022989"/>
    </source>
</evidence>
<sequence length="670" mass="74091">MLNVVPASSPGSVQVMHKQVQSVQAGGNITFSCQLVTNEDVIQVTWQKEMDGAEDNIATYSTVNGQKIAKGYDGHVSFAHRELQASAISLHRVTLQDEGCYKCIFNTFPSGAVAGRMCLKVYAISDPRVEAKLIPSPNEAEVSEEVVGMSCSATGKPAPKITWHLPSALLQKPKEYHIKLSNQTITVISNFTHAHSKILKDYPIACVIQHPSLNVTLSLPMDDLTRGQESIMAPTVAVVVGVLVPLMFLLLLALLLRWYLRHIHGPESNPAWPCWVGPSVCSKEEACGQYMFTVKQATIAVPSTSDGDGFGGYLKRKNETRIHCETASVTASDSASEVDHVFCLPLILCSHLFLGLEEAVKCESITEAALGGEVNFSCDFLLSMDVLQVTWQKRSGSSFQNIATFSRARGLRLIGSFQKKARFIRARLYTSAITLQNLTFEDVSCYRCIFNVFPHGAFSSKDLCLNIQNGGNTNQPGIKMLDLDSPNTRGTQRRIGLVAVFIYVILAVLVLVITWLFNRKRRKLQKHRPLNTPAKEKGLQQDASEQLENLCTPNSQDSVYQNEKQTPGTSLYKRPMHQRKKMEKNKGRETSKRLIYSKEADSLDNAVHNKPQRELTELHGNELGCTPMKNNAEKEACEESELCPATATLCPSAEEQSAHESPVSTSPEEY</sequence>
<dbReference type="EMBL" id="MCFN01000100">
    <property type="protein sequence ID" value="OXB65208.1"/>
    <property type="molecule type" value="Genomic_DNA"/>
</dbReference>
<evidence type="ECO:0000259" key="11">
    <source>
        <dbReference type="PROSITE" id="PS50835"/>
    </source>
</evidence>
<keyword evidence="3" id="KW-0732">Signal</keyword>
<evidence type="ECO:0000313" key="12">
    <source>
        <dbReference type="EMBL" id="OXB65208.1"/>
    </source>
</evidence>
<dbReference type="CDD" id="cd05846">
    <property type="entry name" value="IgV_1_MRC-OX-2_like"/>
    <property type="match status" value="2"/>
</dbReference>
<keyword evidence="4 10" id="KW-1133">Transmembrane helix</keyword>
<feature type="compositionally biased region" description="Basic residues" evidence="9">
    <location>
        <begin position="574"/>
        <end position="583"/>
    </location>
</feature>
<keyword evidence="5 10" id="KW-0472">Membrane</keyword>
<dbReference type="STRING" id="9009.A0A226NCG6"/>
<dbReference type="GO" id="GO:0098632">
    <property type="term" value="F:cell-cell adhesion mediator activity"/>
    <property type="evidence" value="ECO:0007669"/>
    <property type="project" value="InterPro"/>
</dbReference>
<dbReference type="InterPro" id="IPR047164">
    <property type="entry name" value="OX2G-like"/>
</dbReference>
<dbReference type="GO" id="GO:0050776">
    <property type="term" value="P:regulation of immune response"/>
    <property type="evidence" value="ECO:0007669"/>
    <property type="project" value="InterPro"/>
</dbReference>
<evidence type="ECO:0000313" key="13">
    <source>
        <dbReference type="Proteomes" id="UP000198323"/>
    </source>
</evidence>
<feature type="domain" description="Ig-like" evidence="11">
    <location>
        <begin position="127"/>
        <end position="218"/>
    </location>
</feature>
<dbReference type="GO" id="GO:0043031">
    <property type="term" value="P:negative regulation of macrophage activation"/>
    <property type="evidence" value="ECO:0007669"/>
    <property type="project" value="InterPro"/>
</dbReference>
<accession>A0A226NCG6</accession>
<dbReference type="GO" id="GO:0030424">
    <property type="term" value="C:axon"/>
    <property type="evidence" value="ECO:0007669"/>
    <property type="project" value="TreeGrafter"/>
</dbReference>
<dbReference type="Pfam" id="PF07686">
    <property type="entry name" value="V-set"/>
    <property type="match status" value="2"/>
</dbReference>
<dbReference type="InterPro" id="IPR007110">
    <property type="entry name" value="Ig-like_dom"/>
</dbReference>
<dbReference type="GO" id="GO:0016020">
    <property type="term" value="C:membrane"/>
    <property type="evidence" value="ECO:0007669"/>
    <property type="project" value="UniProtKB-SubCell"/>
</dbReference>
<keyword evidence="6" id="KW-1015">Disulfide bond</keyword>
<keyword evidence="8" id="KW-0393">Immunoglobulin domain</keyword>
<evidence type="ECO:0000256" key="1">
    <source>
        <dbReference type="ARBA" id="ARBA00004167"/>
    </source>
</evidence>
<dbReference type="SUPFAM" id="SSF48726">
    <property type="entry name" value="Immunoglobulin"/>
    <property type="match status" value="3"/>
</dbReference>
<dbReference type="InterPro" id="IPR036179">
    <property type="entry name" value="Ig-like_dom_sf"/>
</dbReference>
<evidence type="ECO:0000256" key="8">
    <source>
        <dbReference type="ARBA" id="ARBA00023319"/>
    </source>
</evidence>
<evidence type="ECO:0000256" key="10">
    <source>
        <dbReference type="SAM" id="Phobius"/>
    </source>
</evidence>
<feature type="domain" description="Ig-like" evidence="11">
    <location>
        <begin position="10"/>
        <end position="103"/>
    </location>
</feature>
<keyword evidence="13" id="KW-1185">Reference proteome</keyword>
<gene>
    <name evidence="12" type="ORF">ASZ78_014873</name>
</gene>
<evidence type="ECO:0000256" key="9">
    <source>
        <dbReference type="SAM" id="MobiDB-lite"/>
    </source>
</evidence>
<dbReference type="AlphaFoldDB" id="A0A226NCG6"/>
<dbReference type="GO" id="GO:0009986">
    <property type="term" value="C:cell surface"/>
    <property type="evidence" value="ECO:0007669"/>
    <property type="project" value="TreeGrafter"/>
</dbReference>
<dbReference type="OrthoDB" id="8749387at2759"/>
<evidence type="ECO:0000256" key="2">
    <source>
        <dbReference type="ARBA" id="ARBA00022692"/>
    </source>
</evidence>
<dbReference type="PROSITE" id="PS50835">
    <property type="entry name" value="IG_LIKE"/>
    <property type="match status" value="3"/>
</dbReference>
<dbReference type="InterPro" id="IPR033321">
    <property type="entry name" value="CD200_Ig_V_dom"/>
</dbReference>
<dbReference type="PANTHER" id="PTHR46841:SF7">
    <property type="entry name" value="IG-LIKE DOMAIN-CONTAINING PROTEIN"/>
    <property type="match status" value="1"/>
</dbReference>
<dbReference type="GO" id="GO:0043025">
    <property type="term" value="C:neuronal cell body"/>
    <property type="evidence" value="ECO:0007669"/>
    <property type="project" value="TreeGrafter"/>
</dbReference>
<dbReference type="Proteomes" id="UP000198323">
    <property type="component" value="Unassembled WGS sequence"/>
</dbReference>
<evidence type="ECO:0000256" key="7">
    <source>
        <dbReference type="ARBA" id="ARBA00023180"/>
    </source>
</evidence>
<feature type="region of interest" description="Disordered" evidence="9">
    <location>
        <begin position="648"/>
        <end position="670"/>
    </location>
</feature>
<dbReference type="GO" id="GO:0034113">
    <property type="term" value="P:heterotypic cell-cell adhesion"/>
    <property type="evidence" value="ECO:0007669"/>
    <property type="project" value="TreeGrafter"/>
</dbReference>
<keyword evidence="7" id="KW-0325">Glycoprotein</keyword>
<keyword evidence="2 10" id="KW-0812">Transmembrane</keyword>
<evidence type="ECO:0000256" key="6">
    <source>
        <dbReference type="ARBA" id="ARBA00023157"/>
    </source>
</evidence>
<feature type="transmembrane region" description="Helical" evidence="10">
    <location>
        <begin position="495"/>
        <end position="518"/>
    </location>
</feature>
<feature type="compositionally biased region" description="Polar residues" evidence="9">
    <location>
        <begin position="552"/>
        <end position="569"/>
    </location>
</feature>
<dbReference type="Gene3D" id="2.60.40.10">
    <property type="entry name" value="Immunoglobulins"/>
    <property type="match status" value="3"/>
</dbReference>
<proteinExistence type="predicted"/>
<dbReference type="InterPro" id="IPR003599">
    <property type="entry name" value="Ig_sub"/>
</dbReference>
<feature type="region of interest" description="Disordered" evidence="9">
    <location>
        <begin position="552"/>
        <end position="592"/>
    </location>
</feature>
<dbReference type="Pfam" id="PF08205">
    <property type="entry name" value="C2-set_2"/>
    <property type="match status" value="1"/>
</dbReference>
<reference evidence="12 13" key="1">
    <citation type="submission" date="2016-07" db="EMBL/GenBank/DDBJ databases">
        <title>Disparate Historic Effective Population Sizes Predicted by Modern Levels of Genome Diversity for the Scaled Quail (Callipepla squamata) and the Northern Bobwhite (Colinus virginianus): Inferences from First and Second Generation Draft Genome Assemblies for Sympatric New World Quail.</title>
        <authorList>
            <person name="Oldeschulte D.L."/>
            <person name="Halley Y.A."/>
            <person name="Bhattarai E.K."/>
            <person name="Brashear W.A."/>
            <person name="Hill J."/>
            <person name="Metz R.P."/>
            <person name="Johnson C.D."/>
            <person name="Rollins D."/>
            <person name="Peterson M.J."/>
            <person name="Bickhart D.M."/>
            <person name="Decker J.E."/>
            <person name="Seabury C.M."/>
        </authorList>
    </citation>
    <scope>NUCLEOTIDE SEQUENCE [LARGE SCALE GENOMIC DNA]</scope>
    <source>
        <strain evidence="12 13">Texas</strain>
        <tissue evidence="12">Leg muscle</tissue>
    </source>
</reference>
<dbReference type="InterPro" id="IPR013106">
    <property type="entry name" value="Ig_V-set"/>
</dbReference>
<feature type="domain" description="Ig-like" evidence="11">
    <location>
        <begin position="345"/>
        <end position="448"/>
    </location>
</feature>
<dbReference type="InterPro" id="IPR013783">
    <property type="entry name" value="Ig-like_fold"/>
</dbReference>
<dbReference type="PANTHER" id="PTHR46841">
    <property type="entry name" value="OX-2 MEMBRANE GLYCOPROTEIN"/>
    <property type="match status" value="1"/>
</dbReference>
<organism evidence="12 13">
    <name type="scientific">Callipepla squamata</name>
    <name type="common">Scaled quail</name>
    <dbReference type="NCBI Taxonomy" id="9009"/>
    <lineage>
        <taxon>Eukaryota</taxon>
        <taxon>Metazoa</taxon>
        <taxon>Chordata</taxon>
        <taxon>Craniata</taxon>
        <taxon>Vertebrata</taxon>
        <taxon>Euteleostomi</taxon>
        <taxon>Archelosauria</taxon>
        <taxon>Archosauria</taxon>
        <taxon>Dinosauria</taxon>
        <taxon>Saurischia</taxon>
        <taxon>Theropoda</taxon>
        <taxon>Coelurosauria</taxon>
        <taxon>Aves</taxon>
        <taxon>Neognathae</taxon>
        <taxon>Galloanserae</taxon>
        <taxon>Galliformes</taxon>
        <taxon>Odontophoridae</taxon>
        <taxon>Callipepla</taxon>
    </lineage>
</organism>
<comment type="caution">
    <text evidence="12">The sequence shown here is derived from an EMBL/GenBank/DDBJ whole genome shotgun (WGS) entry which is preliminary data.</text>
</comment>
<dbReference type="GO" id="GO:0150079">
    <property type="term" value="P:negative regulation of neuroinflammatory response"/>
    <property type="evidence" value="ECO:0007669"/>
    <property type="project" value="TreeGrafter"/>
</dbReference>
<name>A0A226NCG6_CALSU</name>
<dbReference type="InterPro" id="IPR013162">
    <property type="entry name" value="CD80_C2-set"/>
</dbReference>
<dbReference type="SMART" id="SM00409">
    <property type="entry name" value="IG"/>
    <property type="match status" value="2"/>
</dbReference>